<evidence type="ECO:0000313" key="3">
    <source>
        <dbReference type="Proteomes" id="UP000594638"/>
    </source>
</evidence>
<dbReference type="Proteomes" id="UP000594638">
    <property type="component" value="Unassembled WGS sequence"/>
</dbReference>
<feature type="region of interest" description="Disordered" evidence="1">
    <location>
        <begin position="37"/>
        <end position="57"/>
    </location>
</feature>
<evidence type="ECO:0000313" key="2">
    <source>
        <dbReference type="EMBL" id="CAA3024297.1"/>
    </source>
</evidence>
<proteinExistence type="predicted"/>
<dbReference type="Gramene" id="OE9A048566T1">
    <property type="protein sequence ID" value="OE9A048566C1"/>
    <property type="gene ID" value="OE9A048566"/>
</dbReference>
<comment type="caution">
    <text evidence="2">The sequence shown here is derived from an EMBL/GenBank/DDBJ whole genome shotgun (WGS) entry which is preliminary data.</text>
</comment>
<dbReference type="EMBL" id="CACTIH010009106">
    <property type="protein sequence ID" value="CAA3024297.1"/>
    <property type="molecule type" value="Genomic_DNA"/>
</dbReference>
<keyword evidence="3" id="KW-1185">Reference proteome</keyword>
<organism evidence="2 3">
    <name type="scientific">Olea europaea subsp. europaea</name>
    <dbReference type="NCBI Taxonomy" id="158383"/>
    <lineage>
        <taxon>Eukaryota</taxon>
        <taxon>Viridiplantae</taxon>
        <taxon>Streptophyta</taxon>
        <taxon>Embryophyta</taxon>
        <taxon>Tracheophyta</taxon>
        <taxon>Spermatophyta</taxon>
        <taxon>Magnoliopsida</taxon>
        <taxon>eudicotyledons</taxon>
        <taxon>Gunneridae</taxon>
        <taxon>Pentapetalae</taxon>
        <taxon>asterids</taxon>
        <taxon>lamiids</taxon>
        <taxon>Lamiales</taxon>
        <taxon>Oleaceae</taxon>
        <taxon>Oleeae</taxon>
        <taxon>Olea</taxon>
    </lineage>
</organism>
<reference evidence="2 3" key="1">
    <citation type="submission" date="2019-12" db="EMBL/GenBank/DDBJ databases">
        <authorList>
            <person name="Alioto T."/>
            <person name="Alioto T."/>
            <person name="Gomez Garrido J."/>
        </authorList>
    </citation>
    <scope>NUCLEOTIDE SEQUENCE [LARGE SCALE GENOMIC DNA]</scope>
</reference>
<sequence>MTAKSEMIVDVTVNRSPIISVDHLYWLHIKPHQASKTHLITPEGTTEPSTSSNTTDVKLDGLGRLAMAGLDRVEARSVFLASQSVVSVER</sequence>
<name>A0A8S0V314_OLEEU</name>
<dbReference type="AlphaFoldDB" id="A0A8S0V314"/>
<accession>A0A8S0V314</accession>
<evidence type="ECO:0000256" key="1">
    <source>
        <dbReference type="SAM" id="MobiDB-lite"/>
    </source>
</evidence>
<gene>
    <name evidence="2" type="ORF">OLEA9_A048566</name>
</gene>
<protein>
    <submittedName>
        <fullName evidence="2">Uncharacterized protein</fullName>
    </submittedName>
</protein>
<feature type="compositionally biased region" description="Low complexity" evidence="1">
    <location>
        <begin position="41"/>
        <end position="55"/>
    </location>
</feature>